<accession>A0A0F6W9T3</accession>
<protein>
    <submittedName>
        <fullName evidence="1">Uncharacterized protein</fullName>
    </submittedName>
</protein>
<gene>
    <name evidence="1" type="ORF">DB32_008224</name>
</gene>
<dbReference type="AlphaFoldDB" id="A0A0F6W9T3"/>
<keyword evidence="2" id="KW-1185">Reference proteome</keyword>
<name>A0A0F6W9T3_9BACT</name>
<reference evidence="1 2" key="1">
    <citation type="submission" date="2015-03" db="EMBL/GenBank/DDBJ databases">
        <title>Genome assembly of Sandaracinus amylolyticus DSM 53668.</title>
        <authorList>
            <person name="Sharma G."/>
            <person name="Subramanian S."/>
        </authorList>
    </citation>
    <scope>NUCLEOTIDE SEQUENCE [LARGE SCALE GENOMIC DNA]</scope>
    <source>
        <strain evidence="1 2">DSM 53668</strain>
    </source>
</reference>
<dbReference type="EMBL" id="CP011125">
    <property type="protein sequence ID" value="AKF11075.1"/>
    <property type="molecule type" value="Genomic_DNA"/>
</dbReference>
<dbReference type="Proteomes" id="UP000034883">
    <property type="component" value="Chromosome"/>
</dbReference>
<dbReference type="STRING" id="927083.DB32_008224"/>
<organism evidence="1 2">
    <name type="scientific">Sandaracinus amylolyticus</name>
    <dbReference type="NCBI Taxonomy" id="927083"/>
    <lineage>
        <taxon>Bacteria</taxon>
        <taxon>Pseudomonadati</taxon>
        <taxon>Myxococcota</taxon>
        <taxon>Polyangia</taxon>
        <taxon>Polyangiales</taxon>
        <taxon>Sandaracinaceae</taxon>
        <taxon>Sandaracinus</taxon>
    </lineage>
</organism>
<sequence length="210" mass="23291">MEDHEDERDTTPRIALRFVVGCLSLARERLGSDLRAWDGHAPRDVVRGSARWHRVVGLCVRAPSHASDAIARGRASCTHLAARLAPWWRPFARSAIARRVAGRVDVLRATWRDEMTLAERVGRDEEARGRDLARVGLRELSDRVFDRLATNPDVQALVATQSASVTSTALDELRAAVAEADDSVSAAFQRWIDDPRAQLAALRRRASRGA</sequence>
<evidence type="ECO:0000313" key="1">
    <source>
        <dbReference type="EMBL" id="AKF11075.1"/>
    </source>
</evidence>
<proteinExistence type="predicted"/>
<evidence type="ECO:0000313" key="2">
    <source>
        <dbReference type="Proteomes" id="UP000034883"/>
    </source>
</evidence>
<dbReference type="KEGG" id="samy:DB32_008224"/>